<dbReference type="InterPro" id="IPR015424">
    <property type="entry name" value="PyrdxlP-dep_Trfase"/>
</dbReference>
<dbReference type="RefSeq" id="WP_190450326.1">
    <property type="nucleotide sequence ID" value="NZ_JAMPLM010000002.1"/>
</dbReference>
<evidence type="ECO:0000259" key="1">
    <source>
        <dbReference type="Pfam" id="PF00266"/>
    </source>
</evidence>
<dbReference type="PANTHER" id="PTHR43586:SF4">
    <property type="entry name" value="ISOPENICILLIN N EPIMERASE"/>
    <property type="match status" value="1"/>
</dbReference>
<keyword evidence="2" id="KW-0808">Transferase</keyword>
<name>A0ABV0KE86_9CYAN</name>
<dbReference type="Gene3D" id="3.90.1150.10">
    <property type="entry name" value="Aspartate Aminotransferase, domain 1"/>
    <property type="match status" value="1"/>
</dbReference>
<gene>
    <name evidence="2" type="ORF">NDI38_02845</name>
</gene>
<feature type="domain" description="Aminotransferase class V" evidence="1">
    <location>
        <begin position="31"/>
        <end position="382"/>
    </location>
</feature>
<sequence length="405" mass="44692">MTGIFTSQSSTSQASLLTYRQQFPGLANKAYFNYGGQGPLPEVALEAIQQSYVQIQQLGPFSNQSNTWIVNEAELTRRAIAAELGTTSQTITLTENVSAGCNIALWGINWRSGDHLLLSDCEHPGIIAAVQELQRRFGIEVSICPFQETLNVGDPVAVLEQHLRPTTRLVVLSHILWNTGQVLPLAAITAVCHRYPSHQPIQVLVDAAQSVGVLPLQLDQLQADFYAFTGHKWWCGPEGLGGLYIRPEALANLHPTFIGWRGITADSHGQPTGWKPNGQRYELATSAYPLYAGVRAAISLHHQWGTAEARYQRLQTLSYALWQQLADLLGVVCLRSTPPEAGLVSFQLPGKSHNQLVSFLESNGFMLRVILNPDCVRACIHYLTLESEIDQLVEAIRQFMQRSGA</sequence>
<dbReference type="Gene3D" id="3.40.640.10">
    <property type="entry name" value="Type I PLP-dependent aspartate aminotransferase-like (Major domain)"/>
    <property type="match status" value="1"/>
</dbReference>
<reference evidence="2 3" key="1">
    <citation type="submission" date="2022-04" db="EMBL/GenBank/DDBJ databases">
        <title>Positive selection, recombination, and allopatry shape intraspecific diversity of widespread and dominant cyanobacteria.</title>
        <authorList>
            <person name="Wei J."/>
            <person name="Shu W."/>
            <person name="Hu C."/>
        </authorList>
    </citation>
    <scope>NUCLEOTIDE SEQUENCE [LARGE SCALE GENOMIC DNA]</scope>
    <source>
        <strain evidence="2 3">AS-A4</strain>
    </source>
</reference>
<keyword evidence="3" id="KW-1185">Reference proteome</keyword>
<keyword evidence="2" id="KW-0032">Aminotransferase</keyword>
<dbReference type="Proteomes" id="UP001476950">
    <property type="component" value="Unassembled WGS sequence"/>
</dbReference>
<evidence type="ECO:0000313" key="2">
    <source>
        <dbReference type="EMBL" id="MEP1057358.1"/>
    </source>
</evidence>
<dbReference type="SUPFAM" id="SSF53383">
    <property type="entry name" value="PLP-dependent transferases"/>
    <property type="match status" value="1"/>
</dbReference>
<comment type="caution">
    <text evidence="2">The sequence shown here is derived from an EMBL/GenBank/DDBJ whole genome shotgun (WGS) entry which is preliminary data.</text>
</comment>
<evidence type="ECO:0000313" key="3">
    <source>
        <dbReference type="Proteomes" id="UP001476950"/>
    </source>
</evidence>
<dbReference type="InterPro" id="IPR015421">
    <property type="entry name" value="PyrdxlP-dep_Trfase_major"/>
</dbReference>
<accession>A0ABV0KE86</accession>
<dbReference type="Pfam" id="PF00266">
    <property type="entry name" value="Aminotran_5"/>
    <property type="match status" value="1"/>
</dbReference>
<organism evidence="2 3">
    <name type="scientific">Stenomitos frigidus AS-A4</name>
    <dbReference type="NCBI Taxonomy" id="2933935"/>
    <lineage>
        <taxon>Bacteria</taxon>
        <taxon>Bacillati</taxon>
        <taxon>Cyanobacteriota</taxon>
        <taxon>Cyanophyceae</taxon>
        <taxon>Leptolyngbyales</taxon>
        <taxon>Leptolyngbyaceae</taxon>
        <taxon>Stenomitos</taxon>
    </lineage>
</organism>
<dbReference type="GO" id="GO:0008483">
    <property type="term" value="F:transaminase activity"/>
    <property type="evidence" value="ECO:0007669"/>
    <property type="project" value="UniProtKB-KW"/>
</dbReference>
<proteinExistence type="predicted"/>
<dbReference type="EMBL" id="JAMPLM010000002">
    <property type="protein sequence ID" value="MEP1057358.1"/>
    <property type="molecule type" value="Genomic_DNA"/>
</dbReference>
<dbReference type="PANTHER" id="PTHR43586">
    <property type="entry name" value="CYSTEINE DESULFURASE"/>
    <property type="match status" value="1"/>
</dbReference>
<dbReference type="InterPro" id="IPR015422">
    <property type="entry name" value="PyrdxlP-dep_Trfase_small"/>
</dbReference>
<protein>
    <submittedName>
        <fullName evidence="2">Aminotransferase class V-fold PLP-dependent enzyme</fullName>
    </submittedName>
</protein>
<dbReference type="InterPro" id="IPR000192">
    <property type="entry name" value="Aminotrans_V_dom"/>
</dbReference>